<dbReference type="Proteomes" id="UP000509626">
    <property type="component" value="Chromosome"/>
</dbReference>
<dbReference type="EMBL" id="CP058579">
    <property type="protein sequence ID" value="QLG63856.1"/>
    <property type="molecule type" value="Genomic_DNA"/>
</dbReference>
<evidence type="ECO:0000313" key="2">
    <source>
        <dbReference type="EMBL" id="QLG63856.1"/>
    </source>
</evidence>
<name>A0A7D5QC46_9EURY</name>
<accession>A0A7D5QC46</accession>
<dbReference type="InterPro" id="IPR029068">
    <property type="entry name" value="Glyas_Bleomycin-R_OHBP_Dase"/>
</dbReference>
<dbReference type="InterPro" id="IPR037523">
    <property type="entry name" value="VOC_core"/>
</dbReference>
<dbReference type="Pfam" id="PF00903">
    <property type="entry name" value="Glyoxalase"/>
    <property type="match status" value="1"/>
</dbReference>
<dbReference type="PANTHER" id="PTHR21366:SF14">
    <property type="entry name" value="GLYOXALASE DOMAIN-CONTAINING PROTEIN 5"/>
    <property type="match status" value="1"/>
</dbReference>
<dbReference type="AlphaFoldDB" id="A0A7D5QC46"/>
<proteinExistence type="predicted"/>
<reference evidence="2 3" key="1">
    <citation type="submission" date="2020-06" db="EMBL/GenBank/DDBJ databases">
        <title>NJ-3-1, isolated from saline soil.</title>
        <authorList>
            <person name="Cui H.L."/>
            <person name="Shi X."/>
        </authorList>
    </citation>
    <scope>NUCLEOTIDE SEQUENCE [LARGE SCALE GENOMIC DNA]</scope>
    <source>
        <strain evidence="2 3">NJ-3-1</strain>
    </source>
</reference>
<dbReference type="Gene3D" id="3.10.180.10">
    <property type="entry name" value="2,3-Dihydroxybiphenyl 1,2-Dioxygenase, domain 1"/>
    <property type="match status" value="1"/>
</dbReference>
<dbReference type="PANTHER" id="PTHR21366">
    <property type="entry name" value="GLYOXALASE FAMILY PROTEIN"/>
    <property type="match status" value="1"/>
</dbReference>
<dbReference type="PROSITE" id="PS51819">
    <property type="entry name" value="VOC"/>
    <property type="match status" value="1"/>
</dbReference>
<dbReference type="KEGG" id="halu:HUG12_19870"/>
<dbReference type="SUPFAM" id="SSF54593">
    <property type="entry name" value="Glyoxalase/Bleomycin resistance protein/Dihydroxybiphenyl dioxygenase"/>
    <property type="match status" value="1"/>
</dbReference>
<dbReference type="OrthoDB" id="6111at2157"/>
<sequence>MTVSGIDHLVLTVADVERTIAFYTEAIGGTAETFAGGRRAVSFGDAKLNLHPADDVYSPHASRPEPGTADFCLVVDEPIASVRERLRESDVEVVHGPVEKAGARGRMESVYVTDPDGNLVELARYGE</sequence>
<dbReference type="CDD" id="cd07253">
    <property type="entry name" value="GLOD5"/>
    <property type="match status" value="1"/>
</dbReference>
<keyword evidence="3" id="KW-1185">Reference proteome</keyword>
<dbReference type="RefSeq" id="WP_179270440.1">
    <property type="nucleotide sequence ID" value="NZ_CP058579.1"/>
</dbReference>
<evidence type="ECO:0000313" key="3">
    <source>
        <dbReference type="Proteomes" id="UP000509626"/>
    </source>
</evidence>
<dbReference type="InterPro" id="IPR050383">
    <property type="entry name" value="GlyoxalaseI/FosfomycinResist"/>
</dbReference>
<evidence type="ECO:0000259" key="1">
    <source>
        <dbReference type="PROSITE" id="PS51819"/>
    </source>
</evidence>
<feature type="domain" description="VOC" evidence="1">
    <location>
        <begin position="5"/>
        <end position="125"/>
    </location>
</feature>
<dbReference type="InterPro" id="IPR004360">
    <property type="entry name" value="Glyas_Fos-R_dOase_dom"/>
</dbReference>
<dbReference type="GeneID" id="56039767"/>
<organism evidence="2 3">
    <name type="scientific">Halorarum salinum</name>
    <dbReference type="NCBI Taxonomy" id="2743089"/>
    <lineage>
        <taxon>Archaea</taxon>
        <taxon>Methanobacteriati</taxon>
        <taxon>Methanobacteriota</taxon>
        <taxon>Stenosarchaea group</taxon>
        <taxon>Halobacteria</taxon>
        <taxon>Halobacteriales</taxon>
        <taxon>Haloferacaceae</taxon>
        <taxon>Halorarum</taxon>
    </lineage>
</organism>
<gene>
    <name evidence="2" type="ORF">HUG12_19870</name>
</gene>
<protein>
    <submittedName>
        <fullName evidence="2">VOC family protein</fullName>
    </submittedName>
</protein>